<dbReference type="GO" id="GO:0031410">
    <property type="term" value="C:cytoplasmic vesicle"/>
    <property type="evidence" value="ECO:0007669"/>
    <property type="project" value="UniProtKB-KW"/>
</dbReference>
<keyword evidence="3 6" id="KW-1133">Transmembrane helix</keyword>
<accession>A0A3G2S2N8</accession>
<dbReference type="GO" id="GO:0070072">
    <property type="term" value="P:vacuolar proton-transporting V-type ATPase complex assembly"/>
    <property type="evidence" value="ECO:0007669"/>
    <property type="project" value="InterPro"/>
</dbReference>
<name>A0A3G2S2N8_MALR7</name>
<keyword evidence="8" id="KW-1185">Reference proteome</keyword>
<dbReference type="OrthoDB" id="160405at2759"/>
<evidence type="ECO:0000313" key="7">
    <source>
        <dbReference type="EMBL" id="AYO41572.1"/>
    </source>
</evidence>
<keyword evidence="2" id="KW-0256">Endoplasmic reticulum</keyword>
<dbReference type="AlphaFoldDB" id="A0A3G2S2N8"/>
<evidence type="ECO:0000256" key="1">
    <source>
        <dbReference type="ARBA" id="ARBA00022692"/>
    </source>
</evidence>
<dbReference type="InterPro" id="IPR019013">
    <property type="entry name" value="Vma21"/>
</dbReference>
<dbReference type="Proteomes" id="UP000269793">
    <property type="component" value="Chromosome I"/>
</dbReference>
<dbReference type="Pfam" id="PF09446">
    <property type="entry name" value="VMA21"/>
    <property type="match status" value="1"/>
</dbReference>
<reference evidence="7 8" key="1">
    <citation type="submission" date="2018-10" db="EMBL/GenBank/DDBJ databases">
        <title>Complete genome sequence of Malassezia restricta CBS 7877.</title>
        <authorList>
            <person name="Morand S.C."/>
            <person name="Bertignac M."/>
            <person name="Iltis A."/>
            <person name="Kolder I."/>
            <person name="Pirovano W."/>
            <person name="Jourdain R."/>
            <person name="Clavaud C."/>
        </authorList>
    </citation>
    <scope>NUCLEOTIDE SEQUENCE [LARGE SCALE GENOMIC DNA]</scope>
    <source>
        <strain evidence="7 8">CBS 7877</strain>
    </source>
</reference>
<feature type="transmembrane region" description="Helical" evidence="6">
    <location>
        <begin position="31"/>
        <end position="52"/>
    </location>
</feature>
<evidence type="ECO:0000256" key="4">
    <source>
        <dbReference type="ARBA" id="ARBA00023136"/>
    </source>
</evidence>
<keyword evidence="1 6" id="KW-0812">Transmembrane</keyword>
<feature type="transmembrane region" description="Helical" evidence="6">
    <location>
        <begin position="64"/>
        <end position="86"/>
    </location>
</feature>
<dbReference type="VEuPathDB" id="FungiDB:DNF11_0622"/>
<dbReference type="STRING" id="425264.A0A3G2S2N8"/>
<evidence type="ECO:0000256" key="5">
    <source>
        <dbReference type="ARBA" id="ARBA00023329"/>
    </source>
</evidence>
<organism evidence="7 8">
    <name type="scientific">Malassezia restricta (strain ATCC 96810 / NBRC 103918 / CBS 7877)</name>
    <name type="common">Seborrheic dermatitis infection agent</name>
    <dbReference type="NCBI Taxonomy" id="425264"/>
    <lineage>
        <taxon>Eukaryota</taxon>
        <taxon>Fungi</taxon>
        <taxon>Dikarya</taxon>
        <taxon>Basidiomycota</taxon>
        <taxon>Ustilaginomycotina</taxon>
        <taxon>Malasseziomycetes</taxon>
        <taxon>Malasseziales</taxon>
        <taxon>Malasseziaceae</taxon>
        <taxon>Malassezia</taxon>
    </lineage>
</organism>
<evidence type="ECO:0000256" key="2">
    <source>
        <dbReference type="ARBA" id="ARBA00022824"/>
    </source>
</evidence>
<proteinExistence type="predicted"/>
<keyword evidence="4 6" id="KW-0472">Membrane</keyword>
<evidence type="ECO:0000313" key="8">
    <source>
        <dbReference type="Proteomes" id="UP000269793"/>
    </source>
</evidence>
<gene>
    <name evidence="7" type="primary">VMA21</name>
    <name evidence="7" type="ORF">DNF11_0622</name>
</gene>
<keyword evidence="5" id="KW-0968">Cytoplasmic vesicle</keyword>
<protein>
    <submittedName>
        <fullName evidence="7">Vacuolar ATPase assembly integral membrane protein VMA21</fullName>
    </submittedName>
</protein>
<dbReference type="EMBL" id="CP033148">
    <property type="protein sequence ID" value="AYO41572.1"/>
    <property type="molecule type" value="Genomic_DNA"/>
</dbReference>
<evidence type="ECO:0000256" key="3">
    <source>
        <dbReference type="ARBA" id="ARBA00022989"/>
    </source>
</evidence>
<sequence>MDRTRYLRSIMSIDVTPSRVGPPGPDPARGVYYKLAFFSTALFVLPIVAYYYAKDRWLGGDAVYAGGLAALVANLVLAGYIVAACLEDDGTQGQRRAKKTQ</sequence>
<evidence type="ECO:0000256" key="6">
    <source>
        <dbReference type="SAM" id="Phobius"/>
    </source>
</evidence>